<name>A0ABM0MY18_SACKO</name>
<keyword evidence="6" id="KW-1185">Reference proteome</keyword>
<evidence type="ECO:0000256" key="1">
    <source>
        <dbReference type="ARBA" id="ARBA00004123"/>
    </source>
</evidence>
<gene>
    <name evidence="7" type="primary">LOC100377596</name>
</gene>
<evidence type="ECO:0000313" key="7">
    <source>
        <dbReference type="RefSeq" id="XP_006824909.1"/>
    </source>
</evidence>
<comment type="similarity">
    <text evidence="2">Belongs to the lin-54 family.</text>
</comment>
<accession>A0ABM0MY18</accession>
<dbReference type="PANTHER" id="PTHR12446:SF34">
    <property type="entry name" value="PROTEIN LIN-54 HOMOLOG"/>
    <property type="match status" value="1"/>
</dbReference>
<dbReference type="InterPro" id="IPR028307">
    <property type="entry name" value="Lin-54_fam"/>
</dbReference>
<organism evidence="6 7">
    <name type="scientific">Saccoglossus kowalevskii</name>
    <name type="common">Acorn worm</name>
    <dbReference type="NCBI Taxonomy" id="10224"/>
    <lineage>
        <taxon>Eukaryota</taxon>
        <taxon>Metazoa</taxon>
        <taxon>Hemichordata</taxon>
        <taxon>Enteropneusta</taxon>
        <taxon>Harrimaniidae</taxon>
        <taxon>Saccoglossus</taxon>
    </lineage>
</organism>
<sequence>MMETIEPPSSSIAGDGDVAADIQAELDSLLASTAVEKTFMLAPSTMSITPTKSVVTVTTVSDASTPEPVVSVANIPKSNVVVSTVVSSPQKIVSVGDKPVVVPTTPPRTIAGIKRPASTGPGQYVTKVIITKNPTLNRPISNAVTMTTVSLTHVPSSMVQTITQGSSPVKLVTMSRGNLQSKGIVLSPLKQSPGMLGNKIAISPLKSPSKVGTQPISISTPKKIAPAPMPGQLIAQGPSGVVKATFLTMSTTSGVSTMTIAKPLGSQVATVMSGGKAVPVSSNSNKIQTSMQSVQQIFPGRKFTYVRLVGATNTTNTPSKTIAPAMMPKAIQPATVSMTSSQPQLIQSAGPLKMATLPIAPAQSVVTAKPTTTHIPVSVSSGPQGRLLMPANAMPSLRSAGQSPNVAQLPAGTTVFATTGPGNIVQGYAVVPAQFVAQLQQHQQQQQPTQQHPTAQPAAPNQPNVSGSSGYVPIVTNNYQATSTSRHPVNGSVQVEAPGTRPRKPCNCTKSQCLKLYCDCFANGEFCSNCNCTNCFNNLEHESERAKAIKSCLERNPLAFHPKIGKGKEGQADRRHNKGCNCKRSGCLKNYCECYEAKIMCSSICKCVGCKNFEESPDRKTLMHLADAAEVRVQQQTAAKTKLSSQIQDLPSKPSILANTGERLPFSFITSDVAEATCHCLLAQAEEAERTNTSHREAEQMILEEFGRCLLEIINSASKTKGPYQP</sequence>
<evidence type="ECO:0000256" key="3">
    <source>
        <dbReference type="ARBA" id="ARBA00023242"/>
    </source>
</evidence>
<keyword evidence="3" id="KW-0539">Nucleus</keyword>
<dbReference type="PROSITE" id="PS51634">
    <property type="entry name" value="CRC"/>
    <property type="match status" value="1"/>
</dbReference>
<evidence type="ECO:0000259" key="5">
    <source>
        <dbReference type="PROSITE" id="PS51634"/>
    </source>
</evidence>
<evidence type="ECO:0000313" key="6">
    <source>
        <dbReference type="Proteomes" id="UP000694865"/>
    </source>
</evidence>
<reference evidence="7" key="1">
    <citation type="submission" date="2025-08" db="UniProtKB">
        <authorList>
            <consortium name="RefSeq"/>
        </authorList>
    </citation>
    <scope>IDENTIFICATION</scope>
    <source>
        <tissue evidence="7">Testes</tissue>
    </source>
</reference>
<feature type="region of interest" description="Disordered" evidence="4">
    <location>
        <begin position="440"/>
        <end position="472"/>
    </location>
</feature>
<dbReference type="PANTHER" id="PTHR12446">
    <property type="entry name" value="TESMIN/TSO1-RELATED"/>
    <property type="match status" value="1"/>
</dbReference>
<feature type="compositionally biased region" description="Low complexity" evidence="4">
    <location>
        <begin position="440"/>
        <end position="465"/>
    </location>
</feature>
<protein>
    <submittedName>
        <fullName evidence="7">Protein lin-54 homolog</fullName>
    </submittedName>
</protein>
<evidence type="ECO:0000256" key="2">
    <source>
        <dbReference type="ARBA" id="ARBA00007267"/>
    </source>
</evidence>
<dbReference type="InterPro" id="IPR005172">
    <property type="entry name" value="CRC"/>
</dbReference>
<dbReference type="Pfam" id="PF03638">
    <property type="entry name" value="TCR"/>
    <property type="match status" value="2"/>
</dbReference>
<dbReference type="RefSeq" id="XP_006824909.1">
    <property type="nucleotide sequence ID" value="XM_006824846.1"/>
</dbReference>
<comment type="subcellular location">
    <subcellularLocation>
        <location evidence="1">Nucleus</location>
    </subcellularLocation>
</comment>
<dbReference type="SMART" id="SM01114">
    <property type="entry name" value="CXC"/>
    <property type="match status" value="2"/>
</dbReference>
<feature type="domain" description="CRC" evidence="5">
    <location>
        <begin position="502"/>
        <end position="615"/>
    </location>
</feature>
<dbReference type="Proteomes" id="UP000694865">
    <property type="component" value="Unplaced"/>
</dbReference>
<evidence type="ECO:0000256" key="4">
    <source>
        <dbReference type="SAM" id="MobiDB-lite"/>
    </source>
</evidence>
<dbReference type="InterPro" id="IPR033467">
    <property type="entry name" value="Tesmin/TSO1-like_CXC"/>
</dbReference>
<dbReference type="GeneID" id="100377596"/>
<proteinExistence type="inferred from homology"/>